<name>A0A7R7XYT1_9EURO</name>
<evidence type="ECO:0000313" key="10">
    <source>
        <dbReference type="EMBL" id="BCS30171.1"/>
    </source>
</evidence>
<proteinExistence type="inferred from homology"/>
<feature type="transmembrane region" description="Helical" evidence="8">
    <location>
        <begin position="468"/>
        <end position="490"/>
    </location>
</feature>
<keyword evidence="6 8" id="KW-0472">Membrane</keyword>
<dbReference type="InterPro" id="IPR036259">
    <property type="entry name" value="MFS_trans_sf"/>
</dbReference>
<evidence type="ECO:0000256" key="5">
    <source>
        <dbReference type="ARBA" id="ARBA00022989"/>
    </source>
</evidence>
<comment type="subcellular location">
    <subcellularLocation>
        <location evidence="1">Cell membrane</location>
        <topology evidence="1">Multi-pass membrane protein</topology>
    </subcellularLocation>
</comment>
<feature type="transmembrane region" description="Helical" evidence="8">
    <location>
        <begin position="433"/>
        <end position="456"/>
    </location>
</feature>
<dbReference type="InterPro" id="IPR011701">
    <property type="entry name" value="MFS"/>
</dbReference>
<protein>
    <recommendedName>
        <fullName evidence="9">Major facilitator superfamily (MFS) profile domain-containing protein</fullName>
    </recommendedName>
</protein>
<keyword evidence="11" id="KW-1185">Reference proteome</keyword>
<feature type="transmembrane region" description="Helical" evidence="8">
    <location>
        <begin position="222"/>
        <end position="247"/>
    </location>
</feature>
<evidence type="ECO:0000256" key="7">
    <source>
        <dbReference type="ARBA" id="ARBA00038459"/>
    </source>
</evidence>
<comment type="similarity">
    <text evidence="7">Belongs to the major facilitator superfamily. DHA1 family. Polyamines/proton antiporter (TC 2.A.1.2.16) subfamily.</text>
</comment>
<evidence type="ECO:0000256" key="1">
    <source>
        <dbReference type="ARBA" id="ARBA00004651"/>
    </source>
</evidence>
<dbReference type="GO" id="GO:0022857">
    <property type="term" value="F:transmembrane transporter activity"/>
    <property type="evidence" value="ECO:0007669"/>
    <property type="project" value="InterPro"/>
</dbReference>
<feature type="transmembrane region" description="Helical" evidence="8">
    <location>
        <begin position="155"/>
        <end position="176"/>
    </location>
</feature>
<keyword evidence="2" id="KW-0813">Transport</keyword>
<dbReference type="Gene3D" id="1.20.1250.20">
    <property type="entry name" value="MFS general substrate transporter like domains"/>
    <property type="match status" value="1"/>
</dbReference>
<feature type="transmembrane region" description="Helical" evidence="8">
    <location>
        <begin position="400"/>
        <end position="421"/>
    </location>
</feature>
<dbReference type="SUPFAM" id="SSF103473">
    <property type="entry name" value="MFS general substrate transporter"/>
    <property type="match status" value="1"/>
</dbReference>
<dbReference type="EMBL" id="AP024450">
    <property type="protein sequence ID" value="BCS30171.1"/>
    <property type="molecule type" value="Genomic_DNA"/>
</dbReference>
<dbReference type="Pfam" id="PF07690">
    <property type="entry name" value="MFS_1"/>
    <property type="match status" value="1"/>
</dbReference>
<gene>
    <name evidence="10" type="ORF">APUU_80474S</name>
</gene>
<feature type="domain" description="Major facilitator superfamily (MFS) profile" evidence="9">
    <location>
        <begin position="64"/>
        <end position="494"/>
    </location>
</feature>
<dbReference type="KEGG" id="apuu:APUU_80474S"/>
<evidence type="ECO:0000256" key="6">
    <source>
        <dbReference type="ARBA" id="ARBA00023136"/>
    </source>
</evidence>
<dbReference type="InterPro" id="IPR020846">
    <property type="entry name" value="MFS_dom"/>
</dbReference>
<dbReference type="PANTHER" id="PTHR23502:SF186">
    <property type="entry name" value="MAJOR FACILITATOR SUPERFAMILY (MFS) PROFILE DOMAIN-CONTAINING PROTEIN"/>
    <property type="match status" value="1"/>
</dbReference>
<accession>A0A7R7XYT1</accession>
<dbReference type="AlphaFoldDB" id="A0A7R7XYT1"/>
<dbReference type="PROSITE" id="PS50850">
    <property type="entry name" value="MFS"/>
    <property type="match status" value="1"/>
</dbReference>
<dbReference type="CDD" id="cd17323">
    <property type="entry name" value="MFS_Tpo1_MDR_like"/>
    <property type="match status" value="1"/>
</dbReference>
<organism evidence="10 11">
    <name type="scientific">Aspergillus puulaauensis</name>
    <dbReference type="NCBI Taxonomy" id="1220207"/>
    <lineage>
        <taxon>Eukaryota</taxon>
        <taxon>Fungi</taxon>
        <taxon>Dikarya</taxon>
        <taxon>Ascomycota</taxon>
        <taxon>Pezizomycotina</taxon>
        <taxon>Eurotiomycetes</taxon>
        <taxon>Eurotiomycetidae</taxon>
        <taxon>Eurotiales</taxon>
        <taxon>Aspergillaceae</taxon>
        <taxon>Aspergillus</taxon>
    </lineage>
</organism>
<evidence type="ECO:0000313" key="11">
    <source>
        <dbReference type="Proteomes" id="UP000654913"/>
    </source>
</evidence>
<keyword evidence="5 8" id="KW-1133">Transmembrane helix</keyword>
<reference evidence="10" key="1">
    <citation type="submission" date="2021-01" db="EMBL/GenBank/DDBJ databases">
        <authorList>
            <consortium name="Aspergillus puulaauensis MK2 genome sequencing consortium"/>
            <person name="Kazuki M."/>
            <person name="Futagami T."/>
        </authorList>
    </citation>
    <scope>NUCLEOTIDE SEQUENCE</scope>
    <source>
        <strain evidence="10">MK2</strain>
    </source>
</reference>
<keyword evidence="3" id="KW-1003">Cell membrane</keyword>
<evidence type="ECO:0000256" key="3">
    <source>
        <dbReference type="ARBA" id="ARBA00022475"/>
    </source>
</evidence>
<dbReference type="Proteomes" id="UP000654913">
    <property type="component" value="Chromosome 8"/>
</dbReference>
<feature type="transmembrane region" description="Helical" evidence="8">
    <location>
        <begin position="373"/>
        <end position="394"/>
    </location>
</feature>
<dbReference type="FunFam" id="1.20.1250.20:FF:000011">
    <property type="entry name" value="MFS multidrug transporter, putative"/>
    <property type="match status" value="1"/>
</dbReference>
<dbReference type="GO" id="GO:0005886">
    <property type="term" value="C:plasma membrane"/>
    <property type="evidence" value="ECO:0007669"/>
    <property type="project" value="UniProtKB-SubCell"/>
</dbReference>
<feature type="transmembrane region" description="Helical" evidence="8">
    <location>
        <begin position="99"/>
        <end position="119"/>
    </location>
</feature>
<dbReference type="RefSeq" id="XP_041562357.1">
    <property type="nucleotide sequence ID" value="XM_041696758.1"/>
</dbReference>
<feature type="transmembrane region" description="Helical" evidence="8">
    <location>
        <begin position="62"/>
        <end position="79"/>
    </location>
</feature>
<dbReference type="PANTHER" id="PTHR23502">
    <property type="entry name" value="MAJOR FACILITATOR SUPERFAMILY"/>
    <property type="match status" value="1"/>
</dbReference>
<evidence type="ECO:0000256" key="4">
    <source>
        <dbReference type="ARBA" id="ARBA00022692"/>
    </source>
</evidence>
<feature type="transmembrane region" description="Helical" evidence="8">
    <location>
        <begin position="332"/>
        <end position="352"/>
    </location>
</feature>
<dbReference type="GeneID" id="64980168"/>
<dbReference type="OrthoDB" id="446368at2759"/>
<keyword evidence="4 8" id="KW-0812">Transmembrane</keyword>
<feature type="transmembrane region" description="Helical" evidence="8">
    <location>
        <begin position="188"/>
        <end position="210"/>
    </location>
</feature>
<evidence type="ECO:0000256" key="2">
    <source>
        <dbReference type="ARBA" id="ARBA00022448"/>
    </source>
</evidence>
<evidence type="ECO:0000256" key="8">
    <source>
        <dbReference type="SAM" id="Phobius"/>
    </source>
</evidence>
<feature type="transmembrane region" description="Helical" evidence="8">
    <location>
        <begin position="131"/>
        <end position="149"/>
    </location>
</feature>
<reference evidence="10" key="2">
    <citation type="submission" date="2021-02" db="EMBL/GenBank/DDBJ databases">
        <title>Aspergillus puulaauensis MK2 genome sequence.</title>
        <authorList>
            <person name="Futagami T."/>
            <person name="Mori K."/>
            <person name="Kadooka C."/>
            <person name="Tanaka T."/>
        </authorList>
    </citation>
    <scope>NUCLEOTIDE SEQUENCE</scope>
    <source>
        <strain evidence="10">MK2</strain>
    </source>
</reference>
<feature type="transmembrane region" description="Helical" evidence="8">
    <location>
        <begin position="287"/>
        <end position="320"/>
    </location>
</feature>
<sequence length="535" mass="58966">METPNHPRDISFWRLMTDQHVVTHDIVDHKYPGSGTESDPYVVSWIPDDPRNPMNFAMARKVLIVFATGFSALIISLSSSGYSGSMGHIIQHFNVSEEVATLGLSLFVIGFSLGPVIWAPLSESIGRQIPFFISFLAMAAFCAGCAGAQNIETLLVLRFFAGAFGSSPLTNAGGIVSDMFTSRERGLALLLFAATPYIGPAVAPMIGGFLSMNAGWRWVEGLFAASSGLVWLTVTFSVPETYAPVLLRKRAAKLSQITGHHYRSNLDIRQKGVTLRKRLQTVFSRPWILLFTEPIVFLLTFYAALIYGTLYMLFAAFPIVYQQERGWNPGVAGLPFLGVLIGMLSATIYTIWDNKRYINCQNSYRNGVAPPEARLPPCMLAAVTIPTGLFWFAWTNSPSIHWMAGIAALVPFGFGLVIVYVGIVNYLVDSYTIYAASVLASMSVVRYMFGGVFPLFTSYMYKGLGIHWASSIPAFVAVACIPLPFVFYVYGERIRKRCKYAAVSAKEVGMLREGGDGNGDERVLEEGNERRLKEV</sequence>
<evidence type="ECO:0000259" key="9">
    <source>
        <dbReference type="PROSITE" id="PS50850"/>
    </source>
</evidence>